<evidence type="ECO:0000259" key="2">
    <source>
        <dbReference type="PROSITE" id="PS50021"/>
    </source>
</evidence>
<evidence type="ECO:0000313" key="3">
    <source>
        <dbReference type="EMBL" id="GBG30521.1"/>
    </source>
</evidence>
<sequence>MPMKAADARKSSRYSMEREELVALHDRALLEHYAQWVTEMTGVRVRRKAFTQDLLDGTALCSIVARVPDSGVKSYKDVRQSPAHMRAFHARDNMVKFQDACRRLALPDSLSTADLESGNVRKALSIMVHLEELCEDEELAPIGAPDDGYDSAADDVDEVMVEQEIEEDEVVAEPPSVQPSETKRRSSSSSRRRSSRLSKRSSRRGSKQEEEDPLQAMLGRFKDFCGCDRFKTSD</sequence>
<dbReference type="PROSITE" id="PS50021">
    <property type="entry name" value="CH"/>
    <property type="match status" value="1"/>
</dbReference>
<accession>A0A2R5GQ91</accession>
<reference evidence="3 4" key="1">
    <citation type="submission" date="2017-12" db="EMBL/GenBank/DDBJ databases">
        <title>Sequencing, de novo assembly and annotation of complete genome of a new Thraustochytrid species, strain FCC1311.</title>
        <authorList>
            <person name="Sedici K."/>
            <person name="Godart F."/>
            <person name="Aiese Cigliano R."/>
            <person name="Sanseverino W."/>
            <person name="Barakat M."/>
            <person name="Ortet P."/>
            <person name="Marechal E."/>
            <person name="Cagnac O."/>
            <person name="Amato A."/>
        </authorList>
    </citation>
    <scope>NUCLEOTIDE SEQUENCE [LARGE SCALE GENOMIC DNA]</scope>
</reference>
<dbReference type="SUPFAM" id="SSF47576">
    <property type="entry name" value="Calponin-homology domain, CH-domain"/>
    <property type="match status" value="1"/>
</dbReference>
<feature type="domain" description="Calponin-homology (CH)" evidence="2">
    <location>
        <begin position="27"/>
        <end position="135"/>
    </location>
</feature>
<gene>
    <name evidence="3" type="ORF">FCC1311_067412</name>
</gene>
<protein>
    <submittedName>
        <fullName evidence="3">Myophilin</fullName>
    </submittedName>
</protein>
<dbReference type="InterPro" id="IPR036872">
    <property type="entry name" value="CH_dom_sf"/>
</dbReference>
<dbReference type="Gene3D" id="1.10.418.10">
    <property type="entry name" value="Calponin-like domain"/>
    <property type="match status" value="1"/>
</dbReference>
<dbReference type="EMBL" id="BEYU01000077">
    <property type="protein sequence ID" value="GBG30521.1"/>
    <property type="molecule type" value="Genomic_DNA"/>
</dbReference>
<proteinExistence type="predicted"/>
<feature type="compositionally biased region" description="Basic residues" evidence="1">
    <location>
        <begin position="190"/>
        <end position="205"/>
    </location>
</feature>
<dbReference type="Proteomes" id="UP000241890">
    <property type="component" value="Unassembled WGS sequence"/>
</dbReference>
<dbReference type="CDD" id="cd00014">
    <property type="entry name" value="CH_SF"/>
    <property type="match status" value="1"/>
</dbReference>
<feature type="region of interest" description="Disordered" evidence="1">
    <location>
        <begin position="163"/>
        <end position="215"/>
    </location>
</feature>
<dbReference type="AlphaFoldDB" id="A0A2R5GQ91"/>
<keyword evidence="4" id="KW-1185">Reference proteome</keyword>
<evidence type="ECO:0000313" key="4">
    <source>
        <dbReference type="Proteomes" id="UP000241890"/>
    </source>
</evidence>
<organism evidence="3 4">
    <name type="scientific">Hondaea fermentalgiana</name>
    <dbReference type="NCBI Taxonomy" id="2315210"/>
    <lineage>
        <taxon>Eukaryota</taxon>
        <taxon>Sar</taxon>
        <taxon>Stramenopiles</taxon>
        <taxon>Bigyra</taxon>
        <taxon>Labyrinthulomycetes</taxon>
        <taxon>Thraustochytrida</taxon>
        <taxon>Thraustochytriidae</taxon>
        <taxon>Hondaea</taxon>
    </lineage>
</organism>
<evidence type="ECO:0000256" key="1">
    <source>
        <dbReference type="SAM" id="MobiDB-lite"/>
    </source>
</evidence>
<dbReference type="Pfam" id="PF00307">
    <property type="entry name" value="CH"/>
    <property type="match status" value="1"/>
</dbReference>
<name>A0A2R5GQ91_9STRA</name>
<comment type="caution">
    <text evidence="3">The sequence shown here is derived from an EMBL/GenBank/DDBJ whole genome shotgun (WGS) entry which is preliminary data.</text>
</comment>
<dbReference type="InterPro" id="IPR001715">
    <property type="entry name" value="CH_dom"/>
</dbReference>
<dbReference type="InParanoid" id="A0A2R5GQ91"/>